<evidence type="ECO:0000313" key="3">
    <source>
        <dbReference type="Proteomes" id="UP000700596"/>
    </source>
</evidence>
<dbReference type="PROSITE" id="PS00028">
    <property type="entry name" value="ZINC_FINGER_C2H2_1"/>
    <property type="match status" value="1"/>
</dbReference>
<evidence type="ECO:0000313" key="2">
    <source>
        <dbReference type="EMBL" id="KAH7110613.1"/>
    </source>
</evidence>
<dbReference type="Proteomes" id="UP000700596">
    <property type="component" value="Unassembled WGS sequence"/>
</dbReference>
<dbReference type="OrthoDB" id="416217at2759"/>
<dbReference type="InterPro" id="IPR022698">
    <property type="entry name" value="OrsD"/>
</dbReference>
<dbReference type="Pfam" id="PF12013">
    <property type="entry name" value="OrsD"/>
    <property type="match status" value="1"/>
</dbReference>
<dbReference type="PANTHER" id="PTHR47657">
    <property type="entry name" value="STEROL REGULATORY ELEMENT-BINDING PROTEIN ECM22"/>
    <property type="match status" value="1"/>
</dbReference>
<name>A0A9P9I7D0_9PLEO</name>
<proteinExistence type="predicted"/>
<dbReference type="InterPro" id="IPR013087">
    <property type="entry name" value="Znf_C2H2_type"/>
</dbReference>
<dbReference type="InterPro" id="IPR052400">
    <property type="entry name" value="Zn2-C6_fungal_TF"/>
</dbReference>
<dbReference type="PANTHER" id="PTHR47657:SF3">
    <property type="entry name" value="ORSELLINIC ACID_F9775 BIOSYNTHESIS CLUSTER PROTEIN D-RELATED"/>
    <property type="match status" value="1"/>
</dbReference>
<comment type="caution">
    <text evidence="2">The sequence shown here is derived from an EMBL/GenBank/DDBJ whole genome shotgun (WGS) entry which is preliminary data.</text>
</comment>
<accession>A0A9P9I7D0</accession>
<organism evidence="2 3">
    <name type="scientific">Dendryphion nanum</name>
    <dbReference type="NCBI Taxonomy" id="256645"/>
    <lineage>
        <taxon>Eukaryota</taxon>
        <taxon>Fungi</taxon>
        <taxon>Dikarya</taxon>
        <taxon>Ascomycota</taxon>
        <taxon>Pezizomycotina</taxon>
        <taxon>Dothideomycetes</taxon>
        <taxon>Pleosporomycetidae</taxon>
        <taxon>Pleosporales</taxon>
        <taxon>Torulaceae</taxon>
        <taxon>Dendryphion</taxon>
    </lineage>
</organism>
<reference evidence="2" key="1">
    <citation type="journal article" date="2021" name="Nat. Commun.">
        <title>Genetic determinants of endophytism in the Arabidopsis root mycobiome.</title>
        <authorList>
            <person name="Mesny F."/>
            <person name="Miyauchi S."/>
            <person name="Thiergart T."/>
            <person name="Pickel B."/>
            <person name="Atanasova L."/>
            <person name="Karlsson M."/>
            <person name="Huettel B."/>
            <person name="Barry K.W."/>
            <person name="Haridas S."/>
            <person name="Chen C."/>
            <person name="Bauer D."/>
            <person name="Andreopoulos W."/>
            <person name="Pangilinan J."/>
            <person name="LaButti K."/>
            <person name="Riley R."/>
            <person name="Lipzen A."/>
            <person name="Clum A."/>
            <person name="Drula E."/>
            <person name="Henrissat B."/>
            <person name="Kohler A."/>
            <person name="Grigoriev I.V."/>
            <person name="Martin F.M."/>
            <person name="Hacquard S."/>
        </authorList>
    </citation>
    <scope>NUCLEOTIDE SEQUENCE</scope>
    <source>
        <strain evidence="2">MPI-CAGE-CH-0243</strain>
    </source>
</reference>
<keyword evidence="3" id="KW-1185">Reference proteome</keyword>
<dbReference type="GO" id="GO:0000981">
    <property type="term" value="F:DNA-binding transcription factor activity, RNA polymerase II-specific"/>
    <property type="evidence" value="ECO:0007669"/>
    <property type="project" value="TreeGrafter"/>
</dbReference>
<dbReference type="SMART" id="SM00355">
    <property type="entry name" value="ZnF_C2H2"/>
    <property type="match status" value="2"/>
</dbReference>
<gene>
    <name evidence="2" type="ORF">B0J11DRAFT_499115</name>
</gene>
<evidence type="ECO:0000259" key="1">
    <source>
        <dbReference type="PROSITE" id="PS00028"/>
    </source>
</evidence>
<feature type="domain" description="C2H2-type" evidence="1">
    <location>
        <begin position="91"/>
        <end position="114"/>
    </location>
</feature>
<sequence length="494" mass="55687">MTTTSSINLGPDYLLEYNPQFKILICRECQYAIQKSALQSHLLKHKIYRESKQELLNAIAQFELLEPENVILPPAQSLPISSLPVLDGYRCVAVGCGNLCASSKRMRRHWSEKHTLIERYDLFSQALPVQIQTFFRGTKLRYFEVGAMDINNAKNDKNNVRIDESAQSPPLRIASLQTHETQSPSIVDLQTLGYLHHFTTMTSLTLPIPSNANGNSLYWQADSVSFALRHQWLMCGLLAISSCHLSVLGNDTATGEIHFEQSERLFSEFANGRKEYIEQITIEDAETRLGMQIDCIFRCAQWATTVHQLNRQHPSIEEIVSCFRGFTVCGYSTKPSQDSRFNRNKIFVPANTILKSDVHHSHSESSLLNTLGALPSRMIEAFGKPESTEDVLVTLTANVALVECFAIGFSTTELMSILHGIMKWISIVPDHIFNMIKHDEPAALVLVAYWALLIKRAEQQGCWYMDGLSGVITRLIAENMSIQKVAIRNLLPNV</sequence>
<dbReference type="AlphaFoldDB" id="A0A9P9I7D0"/>
<protein>
    <recommendedName>
        <fullName evidence="1">C2H2-type domain-containing protein</fullName>
    </recommendedName>
</protein>
<dbReference type="EMBL" id="JAGMWT010000027">
    <property type="protein sequence ID" value="KAH7110613.1"/>
    <property type="molecule type" value="Genomic_DNA"/>
</dbReference>